<dbReference type="KEGG" id="goe:100899354"/>
<reference evidence="3" key="1">
    <citation type="submission" date="2025-08" db="UniProtKB">
        <authorList>
            <consortium name="RefSeq"/>
        </authorList>
    </citation>
    <scope>IDENTIFICATION</scope>
</reference>
<dbReference type="AlphaFoldDB" id="A0AAJ6VWT6"/>
<dbReference type="PANTHER" id="PTHR47331:SF5">
    <property type="entry name" value="RIBONUCLEASE H"/>
    <property type="match status" value="1"/>
</dbReference>
<feature type="region of interest" description="Disordered" evidence="1">
    <location>
        <begin position="34"/>
        <end position="59"/>
    </location>
</feature>
<sequence>MEVIVFATSIVEVLMATEPVQDFASRNAESIISPAAGSSTANDDVSQSSSATVDGGRKPHVRRQGIAVQAVEVAIRELRPSTYEATDADKLVALCKLLKGPPKDIISELPLTDNNYKVAVKLFDENYDVPELRQQDVLASIVTVPKVRHQNDTAALRELLNVAQRTILSLAAISIPLSSISLPYEQTIRRALPVNLLLQFEDSHPSLLAGDEATSNPASDATRHLELLLSFLRRYTALRERIANSDPKQHRPREGEFGGIPSAAPKPPARALPRHRMSYTAAGAARNDRTSTVKKPRNSCMFCSSADQRPSACTAEITIQRRREMLSQRQRCTTCFQFEHRPPRTCNGPRESCQICNSSAHYTSMHGDTAKTDAQRSTAAGVLPTVAAISAPRSIVMTAAAFAVHGNQRIPVRCFMDSGSMVSFATTNLIRSLPDISPQARVELKLQGVASQHVVSTNRYAIRLVSALVDSESVTLQAHEFDFGLDSPTSCSQSMQQLIRKFGEVHTLADSALIDQHRAKAPDLLIGIDQMFKIMHLNREKIIADGLTAKSSRFGWIISGAYGAGATRADVLRVRPTCCAATLSRTEGDIERLWSLDAVGVSDPKAEDHSVADLEALRQFRDGVHWDGKRYTVTSPKRDSIVQLSNNLDVALRRLTDKRRSLARNFDTFKRYDAEIWKFVHADYAEGISDVDLLGGSRCDRTY</sequence>
<dbReference type="GeneID" id="100899354"/>
<dbReference type="Pfam" id="PF03564">
    <property type="entry name" value="DUF1759"/>
    <property type="match status" value="1"/>
</dbReference>
<dbReference type="RefSeq" id="XP_003740823.1">
    <property type="nucleotide sequence ID" value="XM_003740775.1"/>
</dbReference>
<proteinExistence type="predicted"/>
<accession>A0AAJ6VWT6</accession>
<name>A0AAJ6VWT6_9ACAR</name>
<feature type="compositionally biased region" description="Basic and acidic residues" evidence="1">
    <location>
        <begin position="242"/>
        <end position="256"/>
    </location>
</feature>
<gene>
    <name evidence="3" type="primary">LOC100899354</name>
</gene>
<organism evidence="2 3">
    <name type="scientific">Galendromus occidentalis</name>
    <name type="common">western predatory mite</name>
    <dbReference type="NCBI Taxonomy" id="34638"/>
    <lineage>
        <taxon>Eukaryota</taxon>
        <taxon>Metazoa</taxon>
        <taxon>Ecdysozoa</taxon>
        <taxon>Arthropoda</taxon>
        <taxon>Chelicerata</taxon>
        <taxon>Arachnida</taxon>
        <taxon>Acari</taxon>
        <taxon>Parasitiformes</taxon>
        <taxon>Mesostigmata</taxon>
        <taxon>Gamasina</taxon>
        <taxon>Phytoseioidea</taxon>
        <taxon>Phytoseiidae</taxon>
        <taxon>Typhlodrominae</taxon>
        <taxon>Galendromus</taxon>
    </lineage>
</organism>
<evidence type="ECO:0000313" key="2">
    <source>
        <dbReference type="Proteomes" id="UP000694867"/>
    </source>
</evidence>
<feature type="compositionally biased region" description="Polar residues" evidence="1">
    <location>
        <begin position="36"/>
        <end position="52"/>
    </location>
</feature>
<evidence type="ECO:0000313" key="3">
    <source>
        <dbReference type="RefSeq" id="XP_003740823.1"/>
    </source>
</evidence>
<protein>
    <submittedName>
        <fullName evidence="3">Uncharacterized protein LOC100899354</fullName>
    </submittedName>
</protein>
<evidence type="ECO:0000256" key="1">
    <source>
        <dbReference type="SAM" id="MobiDB-lite"/>
    </source>
</evidence>
<dbReference type="InterPro" id="IPR005312">
    <property type="entry name" value="DUF1759"/>
</dbReference>
<dbReference type="Proteomes" id="UP000694867">
    <property type="component" value="Unplaced"/>
</dbReference>
<keyword evidence="2" id="KW-1185">Reference proteome</keyword>
<feature type="region of interest" description="Disordered" evidence="1">
    <location>
        <begin position="242"/>
        <end position="273"/>
    </location>
</feature>
<dbReference type="PANTHER" id="PTHR47331">
    <property type="entry name" value="PHD-TYPE DOMAIN-CONTAINING PROTEIN"/>
    <property type="match status" value="1"/>
</dbReference>